<dbReference type="GO" id="GO:0003712">
    <property type="term" value="F:transcription coregulator activity"/>
    <property type="evidence" value="ECO:0007669"/>
    <property type="project" value="InterPro"/>
</dbReference>
<reference evidence="12" key="1">
    <citation type="journal article" date="2023" name="Mol. Phylogenet. Evol.">
        <title>Genome-scale phylogeny and comparative genomics of the fungal order Sordariales.</title>
        <authorList>
            <person name="Hensen N."/>
            <person name="Bonometti L."/>
            <person name="Westerberg I."/>
            <person name="Brannstrom I.O."/>
            <person name="Guillou S."/>
            <person name="Cros-Aarteil S."/>
            <person name="Calhoun S."/>
            <person name="Haridas S."/>
            <person name="Kuo A."/>
            <person name="Mondo S."/>
            <person name="Pangilinan J."/>
            <person name="Riley R."/>
            <person name="LaButti K."/>
            <person name="Andreopoulos B."/>
            <person name="Lipzen A."/>
            <person name="Chen C."/>
            <person name="Yan M."/>
            <person name="Daum C."/>
            <person name="Ng V."/>
            <person name="Clum A."/>
            <person name="Steindorff A."/>
            <person name="Ohm R.A."/>
            <person name="Martin F."/>
            <person name="Silar P."/>
            <person name="Natvig D.O."/>
            <person name="Lalanne C."/>
            <person name="Gautier V."/>
            <person name="Ament-Velasquez S.L."/>
            <person name="Kruys A."/>
            <person name="Hutchinson M.I."/>
            <person name="Powell A.J."/>
            <person name="Barry K."/>
            <person name="Miller A.N."/>
            <person name="Grigoriev I.V."/>
            <person name="Debuchy R."/>
            <person name="Gladieux P."/>
            <person name="Hiltunen Thoren M."/>
            <person name="Johannesson H."/>
        </authorList>
    </citation>
    <scope>NUCLEOTIDE SEQUENCE</scope>
    <source>
        <strain evidence="12">PSN324</strain>
    </source>
</reference>
<keyword evidence="8 10" id="KW-0539">Nucleus</keyword>
<keyword evidence="7 10" id="KW-0804">Transcription</keyword>
<dbReference type="GO" id="GO:0070847">
    <property type="term" value="C:core mediator complex"/>
    <property type="evidence" value="ECO:0007669"/>
    <property type="project" value="TreeGrafter"/>
</dbReference>
<comment type="caution">
    <text evidence="12">The sequence shown here is derived from an EMBL/GenBank/DDBJ whole genome shotgun (WGS) entry which is preliminary data.</text>
</comment>
<evidence type="ECO:0000256" key="2">
    <source>
        <dbReference type="ARBA" id="ARBA00009994"/>
    </source>
</evidence>
<proteinExistence type="inferred from homology"/>
<gene>
    <name evidence="12" type="ORF">QBC42DRAFT_341948</name>
</gene>
<evidence type="ECO:0000256" key="5">
    <source>
        <dbReference type="ARBA" id="ARBA00023015"/>
    </source>
</evidence>
<dbReference type="GO" id="GO:0016592">
    <property type="term" value="C:mediator complex"/>
    <property type="evidence" value="ECO:0007669"/>
    <property type="project" value="InterPro"/>
</dbReference>
<dbReference type="Gene3D" id="6.10.140.1520">
    <property type="match status" value="1"/>
</dbReference>
<dbReference type="InterPro" id="IPR044888">
    <property type="entry name" value="Mediatior_Med7_sf"/>
</dbReference>
<evidence type="ECO:0000256" key="4">
    <source>
        <dbReference type="ARBA" id="ARBA00020631"/>
    </source>
</evidence>
<dbReference type="InterPro" id="IPR037212">
    <property type="entry name" value="Med7/Med21-like"/>
</dbReference>
<comment type="subcellular location">
    <subcellularLocation>
        <location evidence="1 10">Nucleus</location>
    </subcellularLocation>
</comment>
<accession>A0AAV9HDG8</accession>
<dbReference type="InterPro" id="IPR009244">
    <property type="entry name" value="Mediatior_Med7"/>
</dbReference>
<dbReference type="GO" id="GO:0006357">
    <property type="term" value="P:regulation of transcription by RNA polymerase II"/>
    <property type="evidence" value="ECO:0007669"/>
    <property type="project" value="InterPro"/>
</dbReference>
<dbReference type="PANTHER" id="PTHR21428:SF11">
    <property type="entry name" value="MEDIATOR OF RNA POLYMERASE II TRANSCRIPTION SUBUNIT 7"/>
    <property type="match status" value="1"/>
</dbReference>
<organism evidence="12 13">
    <name type="scientific">Cladorrhinum samala</name>
    <dbReference type="NCBI Taxonomy" id="585594"/>
    <lineage>
        <taxon>Eukaryota</taxon>
        <taxon>Fungi</taxon>
        <taxon>Dikarya</taxon>
        <taxon>Ascomycota</taxon>
        <taxon>Pezizomycotina</taxon>
        <taxon>Sordariomycetes</taxon>
        <taxon>Sordariomycetidae</taxon>
        <taxon>Sordariales</taxon>
        <taxon>Podosporaceae</taxon>
        <taxon>Cladorrhinum</taxon>
    </lineage>
</organism>
<comment type="function">
    <text evidence="9">Component of the Mediator complex, a coactivator involved in the regulated transcription of nearly all RNA polymerase II-dependent genes. Mediator functions as a bridge to convey information from gene-specific regulatory proteins to the basal RNA polymerase II transcription machinery. Mediator is recruited to promoters by direct interactions with regulatory proteins and serves as a scaffold for the assembly of a functional preinitiation complex with RNA polymerase II and the general transcription factors.</text>
</comment>
<feature type="region of interest" description="Disordered" evidence="11">
    <location>
        <begin position="217"/>
        <end position="241"/>
    </location>
</feature>
<evidence type="ECO:0000256" key="3">
    <source>
        <dbReference type="ARBA" id="ARBA00011837"/>
    </source>
</evidence>
<dbReference type="EMBL" id="MU865136">
    <property type="protein sequence ID" value="KAK4457116.1"/>
    <property type="molecule type" value="Genomic_DNA"/>
</dbReference>
<keyword evidence="6 10" id="KW-0010">Activator</keyword>
<keyword evidence="5 10" id="KW-0805">Transcription regulation</keyword>
<dbReference type="PANTHER" id="PTHR21428">
    <property type="entry name" value="MEDIATOR OF RNA POLYMERASE II TRANSCRIPTION SUBUNIT 7"/>
    <property type="match status" value="1"/>
</dbReference>
<feature type="compositionally biased region" description="Basic and acidic residues" evidence="11">
    <location>
        <begin position="218"/>
        <end position="232"/>
    </location>
</feature>
<evidence type="ECO:0000256" key="10">
    <source>
        <dbReference type="RuleBase" id="RU364060"/>
    </source>
</evidence>
<evidence type="ECO:0000256" key="7">
    <source>
        <dbReference type="ARBA" id="ARBA00023163"/>
    </source>
</evidence>
<evidence type="ECO:0000256" key="8">
    <source>
        <dbReference type="ARBA" id="ARBA00023242"/>
    </source>
</evidence>
<dbReference type="SUPFAM" id="SSF140718">
    <property type="entry name" value="Mediator hinge subcomplex-like"/>
    <property type="match status" value="1"/>
</dbReference>
<dbReference type="Pfam" id="PF05983">
    <property type="entry name" value="Med7"/>
    <property type="match status" value="1"/>
</dbReference>
<dbReference type="Gene3D" id="6.10.140.200">
    <property type="match status" value="1"/>
</dbReference>
<evidence type="ECO:0000256" key="9">
    <source>
        <dbReference type="ARBA" id="ARBA00025687"/>
    </source>
</evidence>
<sequence>MAAPEEDSSRVLATWPDPPSFFKDFTPENIARYESLKENYIKQHGLAGSSTNSVIRIPDIPEDLINLQPPPEPADGKWKLFSEAQSLDETLISLEEAGISRLGSTALTTSSQDQDSKHLDRGLELKRLAKSLLLNYLEFIGVMSHRPADGAEKIQDIKTILLNFHHTLNEYRPHQAREQLIQMMQDNLDSKRAETAAIRSVVDRAKRMIEGLGSLEVPKFEDETGADPREETGEGCMRKPR</sequence>
<protein>
    <recommendedName>
        <fullName evidence="4 10">Mediator of RNA polymerase II transcription subunit 7</fullName>
    </recommendedName>
</protein>
<keyword evidence="13" id="KW-1185">Reference proteome</keyword>
<evidence type="ECO:0000256" key="1">
    <source>
        <dbReference type="ARBA" id="ARBA00004123"/>
    </source>
</evidence>
<evidence type="ECO:0000256" key="6">
    <source>
        <dbReference type="ARBA" id="ARBA00023159"/>
    </source>
</evidence>
<reference evidence="12" key="2">
    <citation type="submission" date="2023-06" db="EMBL/GenBank/DDBJ databases">
        <authorList>
            <consortium name="Lawrence Berkeley National Laboratory"/>
            <person name="Mondo S.J."/>
            <person name="Hensen N."/>
            <person name="Bonometti L."/>
            <person name="Westerberg I."/>
            <person name="Brannstrom I.O."/>
            <person name="Guillou S."/>
            <person name="Cros-Aarteil S."/>
            <person name="Calhoun S."/>
            <person name="Haridas S."/>
            <person name="Kuo A."/>
            <person name="Pangilinan J."/>
            <person name="Riley R."/>
            <person name="Labutti K."/>
            <person name="Andreopoulos B."/>
            <person name="Lipzen A."/>
            <person name="Chen C."/>
            <person name="Yanf M."/>
            <person name="Daum C."/>
            <person name="Ng V."/>
            <person name="Clum A."/>
            <person name="Steindorff A."/>
            <person name="Ohm R."/>
            <person name="Martin F."/>
            <person name="Silar P."/>
            <person name="Natvig D."/>
            <person name="Lalanne C."/>
            <person name="Gautier V."/>
            <person name="Ament-Velasquez S.L."/>
            <person name="Kruys A."/>
            <person name="Hutchinson M.I."/>
            <person name="Powell A.J."/>
            <person name="Barry K."/>
            <person name="Miller A.N."/>
            <person name="Grigoriev I.V."/>
            <person name="Debuchy R."/>
            <person name="Gladieux P."/>
            <person name="Thoren M.H."/>
            <person name="Johannesson H."/>
        </authorList>
    </citation>
    <scope>NUCLEOTIDE SEQUENCE</scope>
    <source>
        <strain evidence="12">PSN324</strain>
    </source>
</reference>
<evidence type="ECO:0000256" key="11">
    <source>
        <dbReference type="SAM" id="MobiDB-lite"/>
    </source>
</evidence>
<name>A0AAV9HDG8_9PEZI</name>
<comment type="similarity">
    <text evidence="2 10">Belongs to the Mediator complex subunit 7 family.</text>
</comment>
<evidence type="ECO:0000313" key="13">
    <source>
        <dbReference type="Proteomes" id="UP001321749"/>
    </source>
</evidence>
<dbReference type="Proteomes" id="UP001321749">
    <property type="component" value="Unassembled WGS sequence"/>
</dbReference>
<dbReference type="AlphaFoldDB" id="A0AAV9HDG8"/>
<comment type="subunit">
    <text evidence="3 10">Component of the Mediator complex.</text>
</comment>
<evidence type="ECO:0000313" key="12">
    <source>
        <dbReference type="EMBL" id="KAK4457116.1"/>
    </source>
</evidence>